<dbReference type="SUPFAM" id="SSF51735">
    <property type="entry name" value="NAD(P)-binding Rossmann-fold domains"/>
    <property type="match status" value="1"/>
</dbReference>
<dbReference type="Gene3D" id="3.40.50.720">
    <property type="entry name" value="NAD(P)-binding Rossmann-like Domain"/>
    <property type="match status" value="1"/>
</dbReference>
<evidence type="ECO:0000313" key="4">
    <source>
        <dbReference type="EMBL" id="QND62098.1"/>
    </source>
</evidence>
<evidence type="ECO:0000256" key="2">
    <source>
        <dbReference type="ARBA" id="ARBA00023002"/>
    </source>
</evidence>
<keyword evidence="2" id="KW-0560">Oxidoreductase</keyword>
<dbReference type="PRINTS" id="PR00080">
    <property type="entry name" value="SDRFAMILY"/>
</dbReference>
<dbReference type="SMART" id="SM00822">
    <property type="entry name" value="PKS_KR"/>
    <property type="match status" value="1"/>
</dbReference>
<dbReference type="Pfam" id="PF13561">
    <property type="entry name" value="adh_short_C2"/>
    <property type="match status" value="1"/>
</dbReference>
<dbReference type="PANTHER" id="PTHR42760:SF133">
    <property type="entry name" value="3-OXOACYL-[ACYL-CARRIER-PROTEIN] REDUCTASE"/>
    <property type="match status" value="1"/>
</dbReference>
<feature type="domain" description="Ketoreductase" evidence="3">
    <location>
        <begin position="6"/>
        <end position="192"/>
    </location>
</feature>
<dbReference type="RefSeq" id="WP_183465803.1">
    <property type="nucleotide sequence ID" value="NZ_CP050299.1"/>
</dbReference>
<sequence>MSATGNVYVVTGGTHGIGAACVRRLAEQEDAAVVFTGRDQAAAGEIVSSFANARFIACDVRDETECRTVVNAAMTLGHGKIAGLVNNAGMTGRGAFEAATLCDWDEIMTVNTRSSFVFTSAALPGLRAARGSVVMMSSVAGLTGEEGLAIYSASKAALIALTRSLALEISEVRFNAVCPGQIATRMMAGTLAIPGRRTLLESRIPVGRLGTPEDVAEAVAWLLAPASSFVNGIVMPVDGGESAGLKTPTRPENSTGS</sequence>
<dbReference type="InterPro" id="IPR057326">
    <property type="entry name" value="KR_dom"/>
</dbReference>
<accession>A0A7G6T5R6</accession>
<evidence type="ECO:0000313" key="5">
    <source>
        <dbReference type="Proteomes" id="UP000515465"/>
    </source>
</evidence>
<protein>
    <submittedName>
        <fullName evidence="4">SDR family oxidoreductase</fullName>
    </submittedName>
</protein>
<dbReference type="AlphaFoldDB" id="A0A7G6T5R6"/>
<dbReference type="InterPro" id="IPR036291">
    <property type="entry name" value="NAD(P)-bd_dom_sf"/>
</dbReference>
<evidence type="ECO:0000259" key="3">
    <source>
        <dbReference type="SMART" id="SM00822"/>
    </source>
</evidence>
<dbReference type="GO" id="GO:0016616">
    <property type="term" value="F:oxidoreductase activity, acting on the CH-OH group of donors, NAD or NADP as acceptor"/>
    <property type="evidence" value="ECO:0007669"/>
    <property type="project" value="TreeGrafter"/>
</dbReference>
<dbReference type="InterPro" id="IPR020904">
    <property type="entry name" value="Sc_DH/Rdtase_CS"/>
</dbReference>
<dbReference type="EMBL" id="CP050299">
    <property type="protein sequence ID" value="QND62098.1"/>
    <property type="molecule type" value="Genomic_DNA"/>
</dbReference>
<dbReference type="PROSITE" id="PS00061">
    <property type="entry name" value="ADH_SHORT"/>
    <property type="match status" value="1"/>
</dbReference>
<dbReference type="PANTHER" id="PTHR42760">
    <property type="entry name" value="SHORT-CHAIN DEHYDROGENASES/REDUCTASES FAMILY MEMBER"/>
    <property type="match status" value="1"/>
</dbReference>
<dbReference type="CDD" id="cd05233">
    <property type="entry name" value="SDR_c"/>
    <property type="match status" value="1"/>
</dbReference>
<geneLocation type="plasmid" evidence="4 5">
    <name>p_1</name>
</geneLocation>
<organism evidence="4 5">
    <name type="scientific">Mesorhizobium huakuii</name>
    <dbReference type="NCBI Taxonomy" id="28104"/>
    <lineage>
        <taxon>Bacteria</taxon>
        <taxon>Pseudomonadati</taxon>
        <taxon>Pseudomonadota</taxon>
        <taxon>Alphaproteobacteria</taxon>
        <taxon>Hyphomicrobiales</taxon>
        <taxon>Phyllobacteriaceae</taxon>
        <taxon>Mesorhizobium</taxon>
    </lineage>
</organism>
<dbReference type="FunFam" id="3.40.50.720:FF:000084">
    <property type="entry name" value="Short-chain dehydrogenase reductase"/>
    <property type="match status" value="1"/>
</dbReference>
<dbReference type="InterPro" id="IPR002347">
    <property type="entry name" value="SDR_fam"/>
</dbReference>
<name>A0A7G6T5R6_9HYPH</name>
<reference evidence="5" key="1">
    <citation type="journal article" date="2020" name="Mol. Plant Microbe">
        <title>Rhizobial microsymbionts of the narrowly endemic Oxytropis species growing in Kamchatka are characterized by significant genetic diversity and possess a set of genes that are associated with T3SS and T6SS secretion systems and can affect the development of symbiosis.</title>
        <authorList>
            <person name="Safronova V."/>
            <person name="Guro P."/>
            <person name="Sazanova A."/>
            <person name="Kuznetsova I."/>
            <person name="Belimov A."/>
            <person name="Yakubov V."/>
            <person name="Chirak E."/>
            <person name="Afonin A."/>
            <person name="Gogolev Y."/>
            <person name="Andronov E."/>
            <person name="Tikhonovich I."/>
        </authorList>
    </citation>
    <scope>NUCLEOTIDE SEQUENCE [LARGE SCALE GENOMIC DNA]</scope>
    <source>
        <strain evidence="5">583</strain>
        <plasmid evidence="5">p_1</plasmid>
    </source>
</reference>
<proteinExistence type="inferred from homology"/>
<gene>
    <name evidence="4" type="ORF">HB778_39145</name>
</gene>
<dbReference type="Proteomes" id="UP000515465">
    <property type="component" value="Plasmid p_1"/>
</dbReference>
<keyword evidence="4" id="KW-0614">Plasmid</keyword>
<evidence type="ECO:0000256" key="1">
    <source>
        <dbReference type="ARBA" id="ARBA00006484"/>
    </source>
</evidence>
<dbReference type="PRINTS" id="PR00081">
    <property type="entry name" value="GDHRDH"/>
</dbReference>
<comment type="similarity">
    <text evidence="1">Belongs to the short-chain dehydrogenases/reductases (SDR) family.</text>
</comment>